<keyword evidence="2" id="KW-1133">Transmembrane helix</keyword>
<name>A0A0C2N2R7_THEKT</name>
<protein>
    <submittedName>
        <fullName evidence="3">Uncharacterized protein</fullName>
    </submittedName>
</protein>
<comment type="caution">
    <text evidence="3">The sequence shown here is derived from an EMBL/GenBank/DDBJ whole genome shotgun (WGS) entry which is preliminary data.</text>
</comment>
<feature type="compositionally biased region" description="Basic and acidic residues" evidence="1">
    <location>
        <begin position="160"/>
        <end position="171"/>
    </location>
</feature>
<organism evidence="3 4">
    <name type="scientific">Thelohanellus kitauei</name>
    <name type="common">Myxosporean</name>
    <dbReference type="NCBI Taxonomy" id="669202"/>
    <lineage>
        <taxon>Eukaryota</taxon>
        <taxon>Metazoa</taxon>
        <taxon>Cnidaria</taxon>
        <taxon>Myxozoa</taxon>
        <taxon>Myxosporea</taxon>
        <taxon>Bivalvulida</taxon>
        <taxon>Platysporina</taxon>
        <taxon>Myxobolidae</taxon>
        <taxon>Thelohanellus</taxon>
    </lineage>
</organism>
<keyword evidence="2" id="KW-0472">Membrane</keyword>
<keyword evidence="4" id="KW-1185">Reference proteome</keyword>
<keyword evidence="2" id="KW-0812">Transmembrane</keyword>
<reference evidence="3 4" key="1">
    <citation type="journal article" date="2014" name="Genome Biol. Evol.">
        <title>The genome of the myxosporean Thelohanellus kitauei shows adaptations to nutrient acquisition within its fish host.</title>
        <authorList>
            <person name="Yang Y."/>
            <person name="Xiong J."/>
            <person name="Zhou Z."/>
            <person name="Huo F."/>
            <person name="Miao W."/>
            <person name="Ran C."/>
            <person name="Liu Y."/>
            <person name="Zhang J."/>
            <person name="Feng J."/>
            <person name="Wang M."/>
            <person name="Wang M."/>
            <person name="Wang L."/>
            <person name="Yao B."/>
        </authorList>
    </citation>
    <scope>NUCLEOTIDE SEQUENCE [LARGE SCALE GENOMIC DNA]</scope>
    <source>
        <strain evidence="3">Wuqing</strain>
    </source>
</reference>
<dbReference type="AlphaFoldDB" id="A0A0C2N2R7"/>
<gene>
    <name evidence="3" type="ORF">RF11_14363</name>
</gene>
<accession>A0A0C2N2R7</accession>
<feature type="transmembrane region" description="Helical" evidence="2">
    <location>
        <begin position="195"/>
        <end position="216"/>
    </location>
</feature>
<sequence>MIPFTNSKLKQSFLSTQIYINTFDESHISGVNFNITLNLFEVNLENSNIHLRTSCHSLATPSSIEICQCNTTYLNDISLSGFVNFTTFNSSTFNISINPLVYVNSKDELTFTEGSDFLKFKLDFLNVTLLNYDQFLPETLTNPVSTIVLNDSPITETNSPDHRIVDSEKLTGGESDSDVPESKGDRPKEISVLKVLVLIISALFITFSISSIVFVARKRKARRSRVKFSKMMNYVDYIGRLHRIH</sequence>
<proteinExistence type="predicted"/>
<dbReference type="Proteomes" id="UP000031668">
    <property type="component" value="Unassembled WGS sequence"/>
</dbReference>
<evidence type="ECO:0000313" key="3">
    <source>
        <dbReference type="EMBL" id="KII73961.1"/>
    </source>
</evidence>
<evidence type="ECO:0000256" key="1">
    <source>
        <dbReference type="SAM" id="MobiDB-lite"/>
    </source>
</evidence>
<feature type="region of interest" description="Disordered" evidence="1">
    <location>
        <begin position="160"/>
        <end position="185"/>
    </location>
</feature>
<evidence type="ECO:0000313" key="4">
    <source>
        <dbReference type="Proteomes" id="UP000031668"/>
    </source>
</evidence>
<evidence type="ECO:0000256" key="2">
    <source>
        <dbReference type="SAM" id="Phobius"/>
    </source>
</evidence>
<dbReference type="EMBL" id="JWZT01000581">
    <property type="protein sequence ID" value="KII73961.1"/>
    <property type="molecule type" value="Genomic_DNA"/>
</dbReference>